<organism evidence="4 5">
    <name type="scientific">Salinimicrobium gaetbulicola</name>
    <dbReference type="NCBI Taxonomy" id="999702"/>
    <lineage>
        <taxon>Bacteria</taxon>
        <taxon>Pseudomonadati</taxon>
        <taxon>Bacteroidota</taxon>
        <taxon>Flavobacteriia</taxon>
        <taxon>Flavobacteriales</taxon>
        <taxon>Flavobacteriaceae</taxon>
        <taxon>Salinimicrobium</taxon>
    </lineage>
</organism>
<dbReference type="RefSeq" id="WP_380736813.1">
    <property type="nucleotide sequence ID" value="NZ_JBHTJP010000032.1"/>
</dbReference>
<evidence type="ECO:0000256" key="2">
    <source>
        <dbReference type="ARBA" id="ARBA00022801"/>
    </source>
</evidence>
<dbReference type="PANTHER" id="PTHR38764">
    <property type="entry name" value="ACYL CARRIER PROTEIN PHOSPHODIESTERASE"/>
    <property type="match status" value="1"/>
</dbReference>
<dbReference type="PIRSF" id="PIRSF011489">
    <property type="entry name" value="DUF479"/>
    <property type="match status" value="1"/>
</dbReference>
<dbReference type="Pfam" id="PF04336">
    <property type="entry name" value="ACP_PD"/>
    <property type="match status" value="1"/>
</dbReference>
<dbReference type="InterPro" id="IPR007431">
    <property type="entry name" value="ACP_PD"/>
</dbReference>
<dbReference type="PANTHER" id="PTHR38764:SF1">
    <property type="entry name" value="ACYL CARRIER PROTEIN PHOSPHODIESTERASE"/>
    <property type="match status" value="1"/>
</dbReference>
<proteinExistence type="predicted"/>
<protein>
    <submittedName>
        <fullName evidence="4">ACP phosphodiesterase</fullName>
    </submittedName>
</protein>
<reference evidence="5" key="1">
    <citation type="journal article" date="2019" name="Int. J. Syst. Evol. Microbiol.">
        <title>The Global Catalogue of Microorganisms (GCM) 10K type strain sequencing project: providing services to taxonomists for standard genome sequencing and annotation.</title>
        <authorList>
            <consortium name="The Broad Institute Genomics Platform"/>
            <consortium name="The Broad Institute Genome Sequencing Center for Infectious Disease"/>
            <person name="Wu L."/>
            <person name="Ma J."/>
        </authorList>
    </citation>
    <scope>NUCLEOTIDE SEQUENCE [LARGE SCALE GENOMIC DNA]</scope>
    <source>
        <strain evidence="5">CCUG 60898</strain>
    </source>
</reference>
<dbReference type="Proteomes" id="UP001597100">
    <property type="component" value="Unassembled WGS sequence"/>
</dbReference>
<sequence length="194" mass="22478">MNFLAHIFLSGSNKEIVIGNFIADPVKGKKYLNFPPGIQKGILLHRAIDSYTDTHPVVRKSSARLYKNYSHYSPVIVDIFYDHFLAANWADYSDTSLEIFIADFYVLLKNNYAVLPQPIQKLLPYMIEQNWLLSYASLAGIKQILYQMNMRTKGLSKMDLAINDLKENYSLFEEEFNIFFPDLQDYATQKLNTL</sequence>
<evidence type="ECO:0000313" key="5">
    <source>
        <dbReference type="Proteomes" id="UP001597100"/>
    </source>
</evidence>
<evidence type="ECO:0000256" key="1">
    <source>
        <dbReference type="ARBA" id="ARBA00022516"/>
    </source>
</evidence>
<dbReference type="EMBL" id="JBHTJP010000032">
    <property type="protein sequence ID" value="MFD0975774.1"/>
    <property type="molecule type" value="Genomic_DNA"/>
</dbReference>
<evidence type="ECO:0000313" key="4">
    <source>
        <dbReference type="EMBL" id="MFD0975774.1"/>
    </source>
</evidence>
<evidence type="ECO:0000256" key="3">
    <source>
        <dbReference type="ARBA" id="ARBA00023098"/>
    </source>
</evidence>
<gene>
    <name evidence="4" type="ORF">ACFQ1G_03125</name>
</gene>
<name>A0ABW3ID33_9FLAO</name>
<comment type="caution">
    <text evidence="4">The sequence shown here is derived from an EMBL/GenBank/DDBJ whole genome shotgun (WGS) entry which is preliminary data.</text>
</comment>
<keyword evidence="1" id="KW-0444">Lipid biosynthesis</keyword>
<keyword evidence="2" id="KW-0378">Hydrolase</keyword>
<keyword evidence="5" id="KW-1185">Reference proteome</keyword>
<keyword evidence="3" id="KW-0443">Lipid metabolism</keyword>
<accession>A0ABW3ID33</accession>